<reference evidence="1 2" key="1">
    <citation type="submission" date="2016-03" db="EMBL/GenBank/DDBJ databases">
        <title>Comparative genomics of the ectomycorrhizal sister species Rhizopogon vinicolor and Rhizopogon vesiculosus (Basidiomycota: Boletales) reveals a divergence of the mating type B locus.</title>
        <authorList>
            <person name="Mujic A.B."/>
            <person name="Kuo A."/>
            <person name="Tritt A."/>
            <person name="Lipzen A."/>
            <person name="Chen C."/>
            <person name="Johnson J."/>
            <person name="Sharma A."/>
            <person name="Barry K."/>
            <person name="Grigoriev I.V."/>
            <person name="Spatafora J.W."/>
        </authorList>
    </citation>
    <scope>NUCLEOTIDE SEQUENCE [LARGE SCALE GENOMIC DNA]</scope>
    <source>
        <strain evidence="1 2">AM-OR11-056</strain>
    </source>
</reference>
<comment type="caution">
    <text evidence="1">The sequence shown here is derived from an EMBL/GenBank/DDBJ whole genome shotgun (WGS) entry which is preliminary data.</text>
</comment>
<name>A0A1J8PZ47_9AGAM</name>
<dbReference type="AlphaFoldDB" id="A0A1J8PZ47"/>
<evidence type="ECO:0000313" key="2">
    <source>
        <dbReference type="Proteomes" id="UP000183567"/>
    </source>
</evidence>
<sequence>MLQDFALSVFLRLRSVHGRINFDSHMLQK</sequence>
<protein>
    <submittedName>
        <fullName evidence="1">Uncharacterized protein</fullName>
    </submittedName>
</protein>
<keyword evidence="2" id="KW-1185">Reference proteome</keyword>
<accession>A0A1J8PZ47</accession>
<proteinExistence type="predicted"/>
<organism evidence="1 2">
    <name type="scientific">Rhizopogon vesiculosus</name>
    <dbReference type="NCBI Taxonomy" id="180088"/>
    <lineage>
        <taxon>Eukaryota</taxon>
        <taxon>Fungi</taxon>
        <taxon>Dikarya</taxon>
        <taxon>Basidiomycota</taxon>
        <taxon>Agaricomycotina</taxon>
        <taxon>Agaricomycetes</taxon>
        <taxon>Agaricomycetidae</taxon>
        <taxon>Boletales</taxon>
        <taxon>Suillineae</taxon>
        <taxon>Rhizopogonaceae</taxon>
        <taxon>Rhizopogon</taxon>
    </lineage>
</organism>
<gene>
    <name evidence="1" type="ORF">AZE42_11734</name>
</gene>
<dbReference type="Proteomes" id="UP000183567">
    <property type="component" value="Unassembled WGS sequence"/>
</dbReference>
<evidence type="ECO:0000313" key="1">
    <source>
        <dbReference type="EMBL" id="OJA14574.1"/>
    </source>
</evidence>
<dbReference type="EMBL" id="LVVM01003584">
    <property type="protein sequence ID" value="OJA14574.1"/>
    <property type="molecule type" value="Genomic_DNA"/>
</dbReference>